<dbReference type="Proteomes" id="UP001140949">
    <property type="component" value="Unassembled WGS sequence"/>
</dbReference>
<accession>A0AAX6GNX5</accession>
<evidence type="ECO:0000313" key="1">
    <source>
        <dbReference type="EMBL" id="KAJ6830420.1"/>
    </source>
</evidence>
<dbReference type="AlphaFoldDB" id="A0AAX6GNX5"/>
<reference evidence="1" key="2">
    <citation type="submission" date="2023-04" db="EMBL/GenBank/DDBJ databases">
        <authorList>
            <person name="Bruccoleri R.E."/>
            <person name="Oakeley E.J."/>
            <person name="Faust A.-M."/>
            <person name="Dessus-Babus S."/>
            <person name="Altorfer M."/>
            <person name="Burckhardt D."/>
            <person name="Oertli M."/>
            <person name="Naumann U."/>
            <person name="Petersen F."/>
            <person name="Wong J."/>
        </authorList>
    </citation>
    <scope>NUCLEOTIDE SEQUENCE</scope>
    <source>
        <strain evidence="1">GSM-AAB239-AS_SAM_17_03QT</strain>
        <tissue evidence="1">Leaf</tissue>
    </source>
</reference>
<organism evidence="1 2">
    <name type="scientific">Iris pallida</name>
    <name type="common">Sweet iris</name>
    <dbReference type="NCBI Taxonomy" id="29817"/>
    <lineage>
        <taxon>Eukaryota</taxon>
        <taxon>Viridiplantae</taxon>
        <taxon>Streptophyta</taxon>
        <taxon>Embryophyta</taxon>
        <taxon>Tracheophyta</taxon>
        <taxon>Spermatophyta</taxon>
        <taxon>Magnoliopsida</taxon>
        <taxon>Liliopsida</taxon>
        <taxon>Asparagales</taxon>
        <taxon>Iridaceae</taxon>
        <taxon>Iridoideae</taxon>
        <taxon>Irideae</taxon>
        <taxon>Iris</taxon>
    </lineage>
</organism>
<comment type="caution">
    <text evidence="1">The sequence shown here is derived from an EMBL/GenBank/DDBJ whole genome shotgun (WGS) entry which is preliminary data.</text>
</comment>
<sequence length="100" mass="11288">MDVLGHNVDGAPHMNGGLCLWHGKPFMCETMFIGIRDRLVCYGLYDMERIAWSMDSDGPCTGAASLERLRRGAGTVRPRRELCVVFMVHNIQTYCDRPVL</sequence>
<protein>
    <submittedName>
        <fullName evidence="1">Uncharacterized protein</fullName>
    </submittedName>
</protein>
<name>A0AAX6GNX5_IRIPA</name>
<gene>
    <name evidence="1" type="ORF">M6B38_354285</name>
</gene>
<keyword evidence="2" id="KW-1185">Reference proteome</keyword>
<dbReference type="EMBL" id="JANAVB010017598">
    <property type="protein sequence ID" value="KAJ6830420.1"/>
    <property type="molecule type" value="Genomic_DNA"/>
</dbReference>
<reference evidence="1" key="1">
    <citation type="journal article" date="2023" name="GigaByte">
        <title>Genome assembly of the bearded iris, Iris pallida Lam.</title>
        <authorList>
            <person name="Bruccoleri R.E."/>
            <person name="Oakeley E.J."/>
            <person name="Faust A.M.E."/>
            <person name="Altorfer M."/>
            <person name="Dessus-Babus S."/>
            <person name="Burckhardt D."/>
            <person name="Oertli M."/>
            <person name="Naumann U."/>
            <person name="Petersen F."/>
            <person name="Wong J."/>
        </authorList>
    </citation>
    <scope>NUCLEOTIDE SEQUENCE</scope>
    <source>
        <strain evidence="1">GSM-AAB239-AS_SAM_17_03QT</strain>
    </source>
</reference>
<proteinExistence type="predicted"/>
<evidence type="ECO:0000313" key="2">
    <source>
        <dbReference type="Proteomes" id="UP001140949"/>
    </source>
</evidence>